<keyword evidence="6" id="KW-1185">Reference proteome</keyword>
<dbReference type="InterPro" id="IPR050682">
    <property type="entry name" value="ModA/WtpA"/>
</dbReference>
<keyword evidence="3 4" id="KW-0732">Signal</keyword>
<evidence type="ECO:0000313" key="6">
    <source>
        <dbReference type="Proteomes" id="UP001227126"/>
    </source>
</evidence>
<dbReference type="Proteomes" id="UP001227126">
    <property type="component" value="Unassembled WGS sequence"/>
</dbReference>
<evidence type="ECO:0000313" key="5">
    <source>
        <dbReference type="EMBL" id="MDK3073639.1"/>
    </source>
</evidence>
<evidence type="ECO:0000256" key="2">
    <source>
        <dbReference type="ARBA" id="ARBA00022723"/>
    </source>
</evidence>
<dbReference type="SUPFAM" id="SSF53850">
    <property type="entry name" value="Periplasmic binding protein-like II"/>
    <property type="match status" value="1"/>
</dbReference>
<sequence>MAAVLFGLVLVGAALLGAPRPAPAGEAITVFAAASLKTALDEISALYAEGGGTAVVSLGGSAALARQIQYGAPAQVFISANTAWMDALESGGLIDAASRVNLLTNRLVLIAGRDVQTDLAIAQGFDLAGELGSGKLAMALVDAVPAGIYGKSALQSLGVWDAVEPKVAQADNVRAALMLVAMGETDFGIVYATDAAADPRVRVIGLFPPESHPPILYPAAVVAGPAQDQGQAFLDFLRTPAATEVFLRQGFGLAESGS</sequence>
<accession>A0ABT7FET6</accession>
<evidence type="ECO:0000256" key="3">
    <source>
        <dbReference type="ARBA" id="ARBA00022729"/>
    </source>
</evidence>
<comment type="caution">
    <text evidence="5">The sequence shown here is derived from an EMBL/GenBank/DDBJ whole genome shotgun (WGS) entry which is preliminary data.</text>
</comment>
<reference evidence="5 6" key="1">
    <citation type="submission" date="2023-05" db="EMBL/GenBank/DDBJ databases">
        <title>Sedimentitalea sp. nov. JM2-8.</title>
        <authorList>
            <person name="Huang J."/>
        </authorList>
    </citation>
    <scope>NUCLEOTIDE SEQUENCE [LARGE SCALE GENOMIC DNA]</scope>
    <source>
        <strain evidence="5 6">JM2-8</strain>
    </source>
</reference>
<comment type="similarity">
    <text evidence="1">Belongs to the bacterial solute-binding protein ModA family.</text>
</comment>
<keyword evidence="2" id="KW-0479">Metal-binding</keyword>
<dbReference type="NCBIfam" id="TIGR01256">
    <property type="entry name" value="modA"/>
    <property type="match status" value="1"/>
</dbReference>
<dbReference type="PIRSF" id="PIRSF004846">
    <property type="entry name" value="ModA"/>
    <property type="match status" value="1"/>
</dbReference>
<organism evidence="5 6">
    <name type="scientific">Sedimentitalea xiamensis</name>
    <dbReference type="NCBI Taxonomy" id="3050037"/>
    <lineage>
        <taxon>Bacteria</taxon>
        <taxon>Pseudomonadati</taxon>
        <taxon>Pseudomonadota</taxon>
        <taxon>Alphaproteobacteria</taxon>
        <taxon>Rhodobacterales</taxon>
        <taxon>Paracoccaceae</taxon>
        <taxon>Sedimentitalea</taxon>
    </lineage>
</organism>
<dbReference type="InterPro" id="IPR005950">
    <property type="entry name" value="ModA"/>
</dbReference>
<protein>
    <submittedName>
        <fullName evidence="5">Molybdate ABC transporter substrate-binding protein</fullName>
    </submittedName>
</protein>
<dbReference type="Pfam" id="PF13531">
    <property type="entry name" value="SBP_bac_11"/>
    <property type="match status" value="1"/>
</dbReference>
<dbReference type="Gene3D" id="3.40.190.10">
    <property type="entry name" value="Periplasmic binding protein-like II"/>
    <property type="match status" value="2"/>
</dbReference>
<evidence type="ECO:0000256" key="1">
    <source>
        <dbReference type="ARBA" id="ARBA00009175"/>
    </source>
</evidence>
<feature type="chain" id="PRO_5047334810" evidence="4">
    <location>
        <begin position="25"/>
        <end position="258"/>
    </location>
</feature>
<feature type="signal peptide" evidence="4">
    <location>
        <begin position="1"/>
        <end position="24"/>
    </location>
</feature>
<dbReference type="EMBL" id="JASNJE010000011">
    <property type="protein sequence ID" value="MDK3073639.1"/>
    <property type="molecule type" value="Genomic_DNA"/>
</dbReference>
<gene>
    <name evidence="5" type="primary">modA</name>
    <name evidence="5" type="ORF">QO034_10995</name>
</gene>
<evidence type="ECO:0000256" key="4">
    <source>
        <dbReference type="SAM" id="SignalP"/>
    </source>
</evidence>
<dbReference type="PANTHER" id="PTHR30632:SF17">
    <property type="entry name" value="MOLYBDATE-BINDING PROTEIN MODA"/>
    <property type="match status" value="1"/>
</dbReference>
<dbReference type="PANTHER" id="PTHR30632">
    <property type="entry name" value="MOLYBDATE-BINDING PERIPLASMIC PROTEIN"/>
    <property type="match status" value="1"/>
</dbReference>
<proteinExistence type="inferred from homology"/>
<name>A0ABT7FET6_9RHOB</name>